<keyword evidence="3 9" id="KW-0813">Transport</keyword>
<evidence type="ECO:0000256" key="9">
    <source>
        <dbReference type="RuleBase" id="RU363032"/>
    </source>
</evidence>
<keyword evidence="6" id="KW-0029">Amino-acid transport</keyword>
<dbReference type="CDD" id="cd06261">
    <property type="entry name" value="TM_PBP2"/>
    <property type="match status" value="1"/>
</dbReference>
<keyword evidence="12" id="KW-1185">Reference proteome</keyword>
<dbReference type="InterPro" id="IPR035906">
    <property type="entry name" value="MetI-like_sf"/>
</dbReference>
<name>A0A1M5HB72_9GAMM</name>
<sequence>MNHQASIEKITGKPIEARAKKSIPLSFSRVVVWIKRNLFNTWLDSLVTLAIIALLCLLLPKALDWLFFSATFSGTSRADCTPGAACWIPIRQYMDYYIYGPFPESEQWRVNSAFAVGLFAFPLLFSQRIPQKWIVVYILVLPVVLWLLLKGGFIFEDISTSALGGLTLTFFLGIIAMCLSLPVAILLALGRRSQLPILRWACTGYIEIIRSVPVITFLFMASLVLQLFLPSGVSIDVLFRVLFVLIFVSAVYKAEIIRGAIQAVPKGQIEASYAMGCGYWKTMAYVVMPQALRNSVPALITNFIGLFKETTLVMILGLLEVMGAINATFHNAEWLGLHAEGPIVISAFFFIACFSIAQYGAHLERRIKRTKH</sequence>
<dbReference type="STRING" id="1122206.SAMN02745753_03322"/>
<evidence type="ECO:0000259" key="10">
    <source>
        <dbReference type="PROSITE" id="PS50928"/>
    </source>
</evidence>
<dbReference type="EMBL" id="FQVF01000016">
    <property type="protein sequence ID" value="SHG13225.1"/>
    <property type="molecule type" value="Genomic_DNA"/>
</dbReference>
<evidence type="ECO:0000256" key="5">
    <source>
        <dbReference type="ARBA" id="ARBA00022692"/>
    </source>
</evidence>
<feature type="transmembrane region" description="Helical" evidence="9">
    <location>
        <begin position="235"/>
        <end position="252"/>
    </location>
</feature>
<dbReference type="Proteomes" id="UP000184517">
    <property type="component" value="Unassembled WGS sequence"/>
</dbReference>
<accession>A0A1M5HB72</accession>
<keyword evidence="8 9" id="KW-0472">Membrane</keyword>
<gene>
    <name evidence="11" type="ORF">SAMN02745753_03322</name>
</gene>
<feature type="transmembrane region" description="Helical" evidence="9">
    <location>
        <begin position="167"/>
        <end position="190"/>
    </location>
</feature>
<dbReference type="AlphaFoldDB" id="A0A1M5HB72"/>
<dbReference type="OrthoDB" id="9814902at2"/>
<feature type="transmembrane region" description="Helical" evidence="9">
    <location>
        <begin position="341"/>
        <end position="361"/>
    </location>
</feature>
<keyword evidence="5 9" id="KW-0812">Transmembrane</keyword>
<dbReference type="PROSITE" id="PS50928">
    <property type="entry name" value="ABC_TM1"/>
    <property type="match status" value="1"/>
</dbReference>
<comment type="similarity">
    <text evidence="2">Belongs to the binding-protein-dependent transport system permease family. HisMQ subfamily.</text>
</comment>
<evidence type="ECO:0000256" key="7">
    <source>
        <dbReference type="ARBA" id="ARBA00022989"/>
    </source>
</evidence>
<dbReference type="PANTHER" id="PTHR30614:SF41">
    <property type="entry name" value="INNER MEMBRANE AMINO-ACID ABC TRANSPORTER PERMEASE PROTEIN YHDY"/>
    <property type="match status" value="1"/>
</dbReference>
<dbReference type="InterPro" id="IPR043429">
    <property type="entry name" value="ArtM/GltK/GlnP/TcyL/YhdX-like"/>
</dbReference>
<dbReference type="Gene3D" id="1.10.3720.10">
    <property type="entry name" value="MetI-like"/>
    <property type="match status" value="1"/>
</dbReference>
<proteinExistence type="inferred from homology"/>
<evidence type="ECO:0000256" key="6">
    <source>
        <dbReference type="ARBA" id="ARBA00022970"/>
    </source>
</evidence>
<evidence type="ECO:0000313" key="11">
    <source>
        <dbReference type="EMBL" id="SHG13225.1"/>
    </source>
</evidence>
<evidence type="ECO:0000256" key="2">
    <source>
        <dbReference type="ARBA" id="ARBA00010072"/>
    </source>
</evidence>
<evidence type="ECO:0000256" key="8">
    <source>
        <dbReference type="ARBA" id="ARBA00023136"/>
    </source>
</evidence>
<dbReference type="NCBIfam" id="TIGR01726">
    <property type="entry name" value="HEQRo_perm_3TM"/>
    <property type="match status" value="1"/>
</dbReference>
<evidence type="ECO:0000256" key="1">
    <source>
        <dbReference type="ARBA" id="ARBA00004429"/>
    </source>
</evidence>
<dbReference type="Pfam" id="PF00528">
    <property type="entry name" value="BPD_transp_1"/>
    <property type="match status" value="1"/>
</dbReference>
<dbReference type="SUPFAM" id="SSF161098">
    <property type="entry name" value="MetI-like"/>
    <property type="match status" value="1"/>
</dbReference>
<evidence type="ECO:0000313" key="12">
    <source>
        <dbReference type="Proteomes" id="UP000184517"/>
    </source>
</evidence>
<dbReference type="InterPro" id="IPR000515">
    <property type="entry name" value="MetI-like"/>
</dbReference>
<feature type="transmembrane region" description="Helical" evidence="9">
    <location>
        <begin position="42"/>
        <end position="63"/>
    </location>
</feature>
<dbReference type="RefSeq" id="WP_072840792.1">
    <property type="nucleotide sequence ID" value="NZ_FQVF01000016.1"/>
</dbReference>
<evidence type="ECO:0000256" key="4">
    <source>
        <dbReference type="ARBA" id="ARBA00022475"/>
    </source>
</evidence>
<feature type="transmembrane region" description="Helical" evidence="9">
    <location>
        <begin position="211"/>
        <end position="229"/>
    </location>
</feature>
<keyword evidence="4" id="KW-1003">Cell membrane</keyword>
<feature type="domain" description="ABC transmembrane type-1" evidence="10">
    <location>
        <begin position="166"/>
        <end position="356"/>
    </location>
</feature>
<dbReference type="PANTHER" id="PTHR30614">
    <property type="entry name" value="MEMBRANE COMPONENT OF AMINO ACID ABC TRANSPORTER"/>
    <property type="match status" value="1"/>
</dbReference>
<protein>
    <submittedName>
        <fullName evidence="11">Amino acid ABC transporter membrane protein 2, PAAT family</fullName>
    </submittedName>
</protein>
<feature type="transmembrane region" description="Helical" evidence="9">
    <location>
        <begin position="133"/>
        <end position="155"/>
    </location>
</feature>
<organism evidence="11 12">
    <name type="scientific">Marinomonas polaris DSM 16579</name>
    <dbReference type="NCBI Taxonomy" id="1122206"/>
    <lineage>
        <taxon>Bacteria</taxon>
        <taxon>Pseudomonadati</taxon>
        <taxon>Pseudomonadota</taxon>
        <taxon>Gammaproteobacteria</taxon>
        <taxon>Oceanospirillales</taxon>
        <taxon>Oceanospirillaceae</taxon>
        <taxon>Marinomonas</taxon>
    </lineage>
</organism>
<dbReference type="GO" id="GO:0043190">
    <property type="term" value="C:ATP-binding cassette (ABC) transporter complex"/>
    <property type="evidence" value="ECO:0007669"/>
    <property type="project" value="InterPro"/>
</dbReference>
<feature type="transmembrane region" description="Helical" evidence="9">
    <location>
        <begin position="108"/>
        <end position="126"/>
    </location>
</feature>
<keyword evidence="7 9" id="KW-1133">Transmembrane helix</keyword>
<dbReference type="GO" id="GO:0006865">
    <property type="term" value="P:amino acid transport"/>
    <property type="evidence" value="ECO:0007669"/>
    <property type="project" value="UniProtKB-KW"/>
</dbReference>
<dbReference type="GO" id="GO:0022857">
    <property type="term" value="F:transmembrane transporter activity"/>
    <property type="evidence" value="ECO:0007669"/>
    <property type="project" value="InterPro"/>
</dbReference>
<reference evidence="12" key="1">
    <citation type="submission" date="2016-11" db="EMBL/GenBank/DDBJ databases">
        <authorList>
            <person name="Varghese N."/>
            <person name="Submissions S."/>
        </authorList>
    </citation>
    <scope>NUCLEOTIDE SEQUENCE [LARGE SCALE GENOMIC DNA]</scope>
    <source>
        <strain evidence="12">DSM 16579</strain>
    </source>
</reference>
<evidence type="ECO:0000256" key="3">
    <source>
        <dbReference type="ARBA" id="ARBA00022448"/>
    </source>
</evidence>
<comment type="subcellular location">
    <subcellularLocation>
        <location evidence="1">Cell inner membrane</location>
        <topology evidence="1">Multi-pass membrane protein</topology>
    </subcellularLocation>
    <subcellularLocation>
        <location evidence="9">Cell membrane</location>
        <topology evidence="9">Multi-pass membrane protein</topology>
    </subcellularLocation>
</comment>
<dbReference type="InterPro" id="IPR010065">
    <property type="entry name" value="AA_ABC_transptr_permease_3TM"/>
</dbReference>